<keyword evidence="2" id="KW-0677">Repeat</keyword>
<evidence type="ECO:0000256" key="3">
    <source>
        <dbReference type="ARBA" id="ARBA00043952"/>
    </source>
</evidence>
<dbReference type="Gene3D" id="2.130.10.10">
    <property type="entry name" value="YVTN repeat-like/Quinoprotein amine dehydrogenase"/>
    <property type="match status" value="1"/>
</dbReference>
<organism evidence="4 5">
    <name type="scientific">Moelleriella libera RCEF 2490</name>
    <dbReference type="NCBI Taxonomy" id="1081109"/>
    <lineage>
        <taxon>Eukaryota</taxon>
        <taxon>Fungi</taxon>
        <taxon>Dikarya</taxon>
        <taxon>Ascomycota</taxon>
        <taxon>Pezizomycotina</taxon>
        <taxon>Sordariomycetes</taxon>
        <taxon>Hypocreomycetidae</taxon>
        <taxon>Hypocreales</taxon>
        <taxon>Clavicipitaceae</taxon>
        <taxon>Moelleriella</taxon>
    </lineage>
</organism>
<comment type="caution">
    <text evidence="4">The sequence shown here is derived from an EMBL/GenBank/DDBJ whole genome shotgun (WGS) entry which is preliminary data.</text>
</comment>
<comment type="pathway">
    <text evidence="3">Protein modification.</text>
</comment>
<keyword evidence="5" id="KW-1185">Reference proteome</keyword>
<dbReference type="GO" id="GO:0017183">
    <property type="term" value="P:protein histidyl modification to diphthamide"/>
    <property type="evidence" value="ECO:0007669"/>
    <property type="project" value="TreeGrafter"/>
</dbReference>
<proteinExistence type="predicted"/>
<dbReference type="EMBL" id="AZGY01000027">
    <property type="protein sequence ID" value="KZZ89000.1"/>
    <property type="molecule type" value="Genomic_DNA"/>
</dbReference>
<reference evidence="4 5" key="1">
    <citation type="journal article" date="2016" name="Genome Biol. Evol.">
        <title>Divergent and convergent evolution of fungal pathogenicity.</title>
        <authorList>
            <person name="Shang Y."/>
            <person name="Xiao G."/>
            <person name="Zheng P."/>
            <person name="Cen K."/>
            <person name="Zhan S."/>
            <person name="Wang C."/>
        </authorList>
    </citation>
    <scope>NUCLEOTIDE SEQUENCE [LARGE SCALE GENOMIC DNA]</scope>
    <source>
        <strain evidence="4 5">RCEF 2490</strain>
    </source>
</reference>
<keyword evidence="1" id="KW-0853">WD repeat</keyword>
<dbReference type="PANTHER" id="PTHR46042:SF1">
    <property type="entry name" value="DIPHTHINE METHYLTRANSFERASE"/>
    <property type="match status" value="1"/>
</dbReference>
<evidence type="ECO:0000256" key="2">
    <source>
        <dbReference type="ARBA" id="ARBA00022737"/>
    </source>
</evidence>
<dbReference type="InterPro" id="IPR036322">
    <property type="entry name" value="WD40_repeat_dom_sf"/>
</dbReference>
<name>A0A166NBY1_9HYPO</name>
<dbReference type="GO" id="GO:0005737">
    <property type="term" value="C:cytoplasm"/>
    <property type="evidence" value="ECO:0007669"/>
    <property type="project" value="TreeGrafter"/>
</dbReference>
<sequence>MDGEAPIVSKKRMRLDLPPSCLQFCPVDPAYFVVGTYNLQAEDSRGTISPDAEGNQVDVARTQQNRNGSLILFRLDDRDIRVEQTILQPSALLDLRFSPRVAGSQSILATVSSTGSLAIFGLDTSRRPALRHITTSRCEDVGEDVLFLQCNWHPSAERLIAVTTSTGLARLLQLDDEWRIKEWTDLSVQNTLEAWSINLVRSEKSDGDVQGECGQTIAYCGGDDSKLRFVPWSWDSNSSLEESHTTSPPATIKGQHNAGVTAILPLSCWALNGGRIVLTGSYDDHLRVFAIQDLDSGCAAQRVQLLSEINLGGGVWRLNLIDSSSGPPEVGRVQIRVLASCMHAGARIVSIATSDGAVWKCSIAARFEEHESMNYASDSIPFDKARGLRCISTSFYDKLLCLWEYSPLSVKDGAQQHRS</sequence>
<dbReference type="OrthoDB" id="1930760at2759"/>
<evidence type="ECO:0000313" key="4">
    <source>
        <dbReference type="EMBL" id="KZZ89000.1"/>
    </source>
</evidence>
<protein>
    <submittedName>
        <fullName evidence="4">WD40 repeat-like-containing domain protein</fullName>
    </submittedName>
</protein>
<gene>
    <name evidence="4" type="ORF">AAL_07943</name>
</gene>
<dbReference type="SUPFAM" id="SSF50978">
    <property type="entry name" value="WD40 repeat-like"/>
    <property type="match status" value="1"/>
</dbReference>
<dbReference type="InterPro" id="IPR015943">
    <property type="entry name" value="WD40/YVTN_repeat-like_dom_sf"/>
</dbReference>
<evidence type="ECO:0000313" key="5">
    <source>
        <dbReference type="Proteomes" id="UP000078544"/>
    </source>
</evidence>
<dbReference type="AlphaFoldDB" id="A0A166NBY1"/>
<dbReference type="PANTHER" id="PTHR46042">
    <property type="entry name" value="DIPHTHINE METHYLTRANSFERASE"/>
    <property type="match status" value="1"/>
</dbReference>
<dbReference type="Proteomes" id="UP000078544">
    <property type="component" value="Unassembled WGS sequence"/>
</dbReference>
<dbReference type="STRING" id="1081109.A0A166NBY1"/>
<dbReference type="GO" id="GO:0061685">
    <property type="term" value="F:diphthine methylesterase activity"/>
    <property type="evidence" value="ECO:0007669"/>
    <property type="project" value="TreeGrafter"/>
</dbReference>
<dbReference type="InterPro" id="IPR052415">
    <property type="entry name" value="Diphthine_MTase"/>
</dbReference>
<accession>A0A166NBY1</accession>
<evidence type="ECO:0000256" key="1">
    <source>
        <dbReference type="ARBA" id="ARBA00022574"/>
    </source>
</evidence>